<keyword evidence="4" id="KW-1185">Reference proteome</keyword>
<dbReference type="PANTHER" id="PTHR30461:SF23">
    <property type="entry name" value="DNA RECOMBINASE-RELATED"/>
    <property type="match status" value="1"/>
</dbReference>
<dbReference type="InterPro" id="IPR011109">
    <property type="entry name" value="DNA_bind_recombinase_dom"/>
</dbReference>
<dbReference type="InterPro" id="IPR036162">
    <property type="entry name" value="Resolvase-like_N_sf"/>
</dbReference>
<dbReference type="InterPro" id="IPR050639">
    <property type="entry name" value="SSR_resolvase"/>
</dbReference>
<dbReference type="Gene3D" id="3.90.1750.20">
    <property type="entry name" value="Putative Large Serine Recombinase, Chain B, Domain 2"/>
    <property type="match status" value="1"/>
</dbReference>
<dbReference type="RefSeq" id="WP_329497349.1">
    <property type="nucleotide sequence ID" value="NZ_CP108460.1"/>
</dbReference>
<evidence type="ECO:0000259" key="1">
    <source>
        <dbReference type="PROSITE" id="PS51736"/>
    </source>
</evidence>
<feature type="domain" description="Resolvase/invertase-type recombinase catalytic" evidence="1">
    <location>
        <begin position="6"/>
        <end position="154"/>
    </location>
</feature>
<accession>A0ABZ1W8T7</accession>
<feature type="domain" description="Recombinase" evidence="2">
    <location>
        <begin position="163"/>
        <end position="269"/>
    </location>
</feature>
<dbReference type="CDD" id="cd00338">
    <property type="entry name" value="Ser_Recombinase"/>
    <property type="match status" value="1"/>
</dbReference>
<evidence type="ECO:0000259" key="2">
    <source>
        <dbReference type="PROSITE" id="PS51737"/>
    </source>
</evidence>
<dbReference type="EMBL" id="CP108482">
    <property type="protein sequence ID" value="WUS57266.1"/>
    <property type="molecule type" value="Genomic_DNA"/>
</dbReference>
<dbReference type="Pfam" id="PF00239">
    <property type="entry name" value="Resolvase"/>
    <property type="match status" value="1"/>
</dbReference>
<dbReference type="SMART" id="SM00857">
    <property type="entry name" value="Resolvase"/>
    <property type="match status" value="1"/>
</dbReference>
<dbReference type="Gene3D" id="3.40.50.1390">
    <property type="entry name" value="Resolvase, N-terminal catalytic domain"/>
    <property type="match status" value="1"/>
</dbReference>
<dbReference type="Pfam" id="PF07508">
    <property type="entry name" value="Recombinase"/>
    <property type="match status" value="1"/>
</dbReference>
<name>A0ABZ1W8T7_9ACTN</name>
<evidence type="ECO:0000313" key="3">
    <source>
        <dbReference type="EMBL" id="WUS57266.1"/>
    </source>
</evidence>
<protein>
    <submittedName>
        <fullName evidence="3">Recombinase family protein</fullName>
    </submittedName>
</protein>
<gene>
    <name evidence="3" type="ORF">OG469_18175</name>
</gene>
<dbReference type="InterPro" id="IPR006119">
    <property type="entry name" value="Resolv_N"/>
</dbReference>
<dbReference type="PROSITE" id="PS51737">
    <property type="entry name" value="RECOMBINASE_DNA_BIND"/>
    <property type="match status" value="1"/>
</dbReference>
<proteinExistence type="predicted"/>
<dbReference type="PROSITE" id="PS51736">
    <property type="entry name" value="RECOMBINASES_3"/>
    <property type="match status" value="1"/>
</dbReference>
<dbReference type="InterPro" id="IPR038109">
    <property type="entry name" value="DNA_bind_recomb_sf"/>
</dbReference>
<sequence>MPKATRVGIYVRISKDRKGQELGIQRQEKACRELCERLGWTVLKVYPENDISASTTSRKPRPVYTEILKDARSGVIDAIVVYSIDRLTRRITELTTFLEEQKEYGFAFATTEGEDTSSASGRMILTIKGAVAQQETERMSERVNSALLQRREKGKPHAGGPRVFGFEHGSGFQRLVPEEVKLIRLGYDMLMDRKTPGEVARTWNDKGSRSSGSGTMWTLHKVKRVYRSERLGGIITYKGQVLGDSIYPHPLTKEEWENIQTVLDSRATPVAQGSGKRKHLYSGFLECANCNVSMAVQWASDKTRTFRQTRCQPGRTGADGRIGCGKVSRAYTWIEDRLNEVVEAALIARQPTITPHRFGVDLTGDISRLEERIRLLRLRWKEQKLEDEDYFDALGHLRAELQSLRAQEAAAAVAQSQTEVDALAVWRDDTMQNLERRRAIAATVIAKVEVYSIGRGRRKPPEIDSIRVIPVGQHSPAEGHTPADDR</sequence>
<dbReference type="SUPFAM" id="SSF53041">
    <property type="entry name" value="Resolvase-like"/>
    <property type="match status" value="1"/>
</dbReference>
<evidence type="ECO:0000313" key="4">
    <source>
        <dbReference type="Proteomes" id="UP001432014"/>
    </source>
</evidence>
<dbReference type="Proteomes" id="UP001432014">
    <property type="component" value="Chromosome"/>
</dbReference>
<organism evidence="3 4">
    <name type="scientific">Kitasatospora herbaricolor</name>
    <dbReference type="NCBI Taxonomy" id="68217"/>
    <lineage>
        <taxon>Bacteria</taxon>
        <taxon>Bacillati</taxon>
        <taxon>Actinomycetota</taxon>
        <taxon>Actinomycetes</taxon>
        <taxon>Kitasatosporales</taxon>
        <taxon>Streptomycetaceae</taxon>
        <taxon>Kitasatospora</taxon>
    </lineage>
</organism>
<reference evidence="3 4" key="1">
    <citation type="submission" date="2022-10" db="EMBL/GenBank/DDBJ databases">
        <title>The complete genomes of actinobacterial strains from the NBC collection.</title>
        <authorList>
            <person name="Joergensen T.S."/>
            <person name="Alvarez Arevalo M."/>
            <person name="Sterndorff E.B."/>
            <person name="Faurdal D."/>
            <person name="Vuksanovic O."/>
            <person name="Mourched A.-S."/>
            <person name="Charusanti P."/>
            <person name="Shaw S."/>
            <person name="Blin K."/>
            <person name="Weber T."/>
        </authorList>
    </citation>
    <scope>NUCLEOTIDE SEQUENCE [LARGE SCALE GENOMIC DNA]</scope>
    <source>
        <strain evidence="3 4">NBC_01247</strain>
    </source>
</reference>
<dbReference type="PANTHER" id="PTHR30461">
    <property type="entry name" value="DNA-INVERTASE FROM LAMBDOID PROPHAGE"/>
    <property type="match status" value="1"/>
</dbReference>